<reference evidence="3 4" key="1">
    <citation type="submission" date="2009-09" db="EMBL/GenBank/DDBJ databases">
        <authorList>
            <person name="Weinstock G."/>
            <person name="Sodergren E."/>
            <person name="Clifton S."/>
            <person name="Fulton L."/>
            <person name="Fulton B."/>
            <person name="Courtney L."/>
            <person name="Fronick C."/>
            <person name="Harrison M."/>
            <person name="Strong C."/>
            <person name="Farmer C."/>
            <person name="Delahaunty K."/>
            <person name="Markovic C."/>
            <person name="Hall O."/>
            <person name="Minx P."/>
            <person name="Tomlinson C."/>
            <person name="Mitreva M."/>
            <person name="Nelson J."/>
            <person name="Hou S."/>
            <person name="Wollam A."/>
            <person name="Pepin K.H."/>
            <person name="Johnson M."/>
            <person name="Bhonagiri V."/>
            <person name="Nash W.E."/>
            <person name="Warren W."/>
            <person name="Chinwalla A."/>
            <person name="Mardis E.R."/>
            <person name="Wilson R.K."/>
        </authorList>
    </citation>
    <scope>NUCLEOTIDE SEQUENCE [LARGE SCALE GENOMIC DNA]</scope>
    <source>
        <strain evidence="3 4">F0254</strain>
    </source>
</reference>
<evidence type="ECO:0000256" key="2">
    <source>
        <dbReference type="ARBA" id="ARBA00023125"/>
    </source>
</evidence>
<evidence type="ECO:0008006" key="5">
    <source>
        <dbReference type="Google" id="ProtNLM"/>
    </source>
</evidence>
<dbReference type="InterPro" id="IPR044946">
    <property type="entry name" value="Restrct_endonuc_typeI_TRD_sf"/>
</dbReference>
<dbReference type="AlphaFoldDB" id="C9N1Q4"/>
<proteinExistence type="predicted"/>
<dbReference type="eggNOG" id="COG0732">
    <property type="taxonomic scope" value="Bacteria"/>
</dbReference>
<evidence type="ECO:0000256" key="1">
    <source>
        <dbReference type="ARBA" id="ARBA00022747"/>
    </source>
</evidence>
<dbReference type="STRING" id="634994.GCWU000323_02779"/>
<keyword evidence="2" id="KW-0238">DNA-binding</keyword>
<dbReference type="Gene3D" id="3.90.220.20">
    <property type="entry name" value="DNA methylase specificity domains"/>
    <property type="match status" value="2"/>
</dbReference>
<keyword evidence="1" id="KW-0680">Restriction system</keyword>
<dbReference type="InterPro" id="IPR051212">
    <property type="entry name" value="Type-I_RE_S_subunit"/>
</dbReference>
<dbReference type="RefSeq" id="WP_006806060.1">
    <property type="nucleotide sequence ID" value="NZ_GG700634.1"/>
</dbReference>
<protein>
    <recommendedName>
        <fullName evidence="5">Type I restriction modification DNA specificity domain protein</fullName>
    </recommendedName>
</protein>
<sequence length="461" mass="53650">MNKYERYKSTELSWSKHLPYYWNIKRIASIFDIRKEKNSPVRTKEILSLSAKYGVSLYSDKKEKGGNKPKEDLTSYYLCYSGDILVNCMNIVAGSVGISNYFGAVSPVYYPLLNMNADENCTRYMEYVFRNYNFQRSLVGLGKGIQMSESEDGKLFTVRMRISWDILKTQLLPVPPIEEQVQIANYLDWKINEINKLIEINKEKIKEIRKYIISEHERLILNNDSEVKKLIIENNIYDYSDKKIKIKRLKSVLKKIEKEASLDSDIIICSNNGKSFVRGDKKIGLYSDNIKMYQNINKGQLMIHGMDTWHGAICISDYNGRCTKVVHVCETNEDKMYIYYYLRLLAFLEMYKPFSNGVRQNTSDFRSWDKLGQINIIIPLIEKQYEISNTLTEIINNSEKLILEIINESEMLNKLKQSLISEVVTGQIDVRDIAIPEYEKVAIADGEIEETDEMEGKEYGN</sequence>
<name>C9N1Q4_9FUSO</name>
<dbReference type="GO" id="GO:0009307">
    <property type="term" value="P:DNA restriction-modification system"/>
    <property type="evidence" value="ECO:0007669"/>
    <property type="project" value="UniProtKB-KW"/>
</dbReference>
<gene>
    <name evidence="3" type="ORF">GCWU000323_02779</name>
</gene>
<evidence type="ECO:0000313" key="3">
    <source>
        <dbReference type="EMBL" id="EEX73172.1"/>
    </source>
</evidence>
<organism evidence="3 4">
    <name type="scientific">Leptotrichia hofstadii F0254</name>
    <dbReference type="NCBI Taxonomy" id="634994"/>
    <lineage>
        <taxon>Bacteria</taxon>
        <taxon>Fusobacteriati</taxon>
        <taxon>Fusobacteriota</taxon>
        <taxon>Fusobacteriia</taxon>
        <taxon>Fusobacteriales</taxon>
        <taxon>Leptotrichiaceae</taxon>
        <taxon>Leptotrichia</taxon>
    </lineage>
</organism>
<dbReference type="EMBL" id="ACVB02000032">
    <property type="protein sequence ID" value="EEX73172.1"/>
    <property type="molecule type" value="Genomic_DNA"/>
</dbReference>
<dbReference type="Proteomes" id="UP000006233">
    <property type="component" value="Unassembled WGS sequence"/>
</dbReference>
<accession>C9N1Q4</accession>
<comment type="caution">
    <text evidence="3">The sequence shown here is derived from an EMBL/GenBank/DDBJ whole genome shotgun (WGS) entry which is preliminary data.</text>
</comment>
<dbReference type="PANTHER" id="PTHR43140">
    <property type="entry name" value="TYPE-1 RESTRICTION ENZYME ECOKI SPECIFICITY PROTEIN"/>
    <property type="match status" value="1"/>
</dbReference>
<dbReference type="GO" id="GO:0003677">
    <property type="term" value="F:DNA binding"/>
    <property type="evidence" value="ECO:0007669"/>
    <property type="project" value="UniProtKB-KW"/>
</dbReference>
<dbReference type="PANTHER" id="PTHR43140:SF1">
    <property type="entry name" value="TYPE I RESTRICTION ENZYME ECOKI SPECIFICITY SUBUNIT"/>
    <property type="match status" value="1"/>
</dbReference>
<dbReference type="SUPFAM" id="SSF116734">
    <property type="entry name" value="DNA methylase specificity domain"/>
    <property type="match status" value="2"/>
</dbReference>
<evidence type="ECO:0000313" key="4">
    <source>
        <dbReference type="Proteomes" id="UP000006233"/>
    </source>
</evidence>
<dbReference type="HOGENOM" id="CLU_021095_1_2_0"/>